<organism evidence="2 3">
    <name type="scientific">Sphingomonas yantingensis</name>
    <dbReference type="NCBI Taxonomy" id="1241761"/>
    <lineage>
        <taxon>Bacteria</taxon>
        <taxon>Pseudomonadati</taxon>
        <taxon>Pseudomonadota</taxon>
        <taxon>Alphaproteobacteria</taxon>
        <taxon>Sphingomonadales</taxon>
        <taxon>Sphingomonadaceae</taxon>
        <taxon>Sphingomonas</taxon>
    </lineage>
</organism>
<protein>
    <submittedName>
        <fullName evidence="2">Uncharacterized protein</fullName>
    </submittedName>
</protein>
<dbReference type="AlphaFoldDB" id="A0A7W9AQK0"/>
<feature type="transmembrane region" description="Helical" evidence="1">
    <location>
        <begin position="37"/>
        <end position="57"/>
    </location>
</feature>
<evidence type="ECO:0000313" key="2">
    <source>
        <dbReference type="EMBL" id="MBB5698777.1"/>
    </source>
</evidence>
<accession>A0A7W9AQK0</accession>
<name>A0A7W9AQK0_9SPHN</name>
<comment type="caution">
    <text evidence="2">The sequence shown here is derived from an EMBL/GenBank/DDBJ whole genome shotgun (WGS) entry which is preliminary data.</text>
</comment>
<dbReference type="Proteomes" id="UP000557739">
    <property type="component" value="Unassembled WGS sequence"/>
</dbReference>
<gene>
    <name evidence="2" type="ORF">FHR19_002132</name>
</gene>
<feature type="transmembrane region" description="Helical" evidence="1">
    <location>
        <begin position="12"/>
        <end position="30"/>
    </location>
</feature>
<keyword evidence="1" id="KW-1133">Transmembrane helix</keyword>
<keyword evidence="1" id="KW-0472">Membrane</keyword>
<evidence type="ECO:0000256" key="1">
    <source>
        <dbReference type="SAM" id="Phobius"/>
    </source>
</evidence>
<keyword evidence="3" id="KW-1185">Reference proteome</keyword>
<reference evidence="2 3" key="1">
    <citation type="submission" date="2020-08" db="EMBL/GenBank/DDBJ databases">
        <title>Genomic Encyclopedia of Type Strains, Phase IV (KMG-IV): sequencing the most valuable type-strain genomes for metagenomic binning, comparative biology and taxonomic classification.</title>
        <authorList>
            <person name="Goeker M."/>
        </authorList>
    </citation>
    <scope>NUCLEOTIDE SEQUENCE [LARGE SCALE GENOMIC DNA]</scope>
    <source>
        <strain evidence="2 3">DSM 27244</strain>
    </source>
</reference>
<dbReference type="EMBL" id="JACIJJ010000003">
    <property type="protein sequence ID" value="MBB5698777.1"/>
    <property type="molecule type" value="Genomic_DNA"/>
</dbReference>
<proteinExistence type="predicted"/>
<keyword evidence="1" id="KW-0812">Transmembrane</keyword>
<dbReference type="RefSeq" id="WP_184027998.1">
    <property type="nucleotide sequence ID" value="NZ_JACIJJ010000003.1"/>
</dbReference>
<sequence>MSSAAAKRSACAIAATIVAPIAIVFFATYFDAMRGPLIPYGILAAAWLAGIAGILSARWPRHVAAAVVLVFTLGYIPGSIVIAAAAACFLHGDCL</sequence>
<evidence type="ECO:0000313" key="3">
    <source>
        <dbReference type="Proteomes" id="UP000557739"/>
    </source>
</evidence>
<feature type="transmembrane region" description="Helical" evidence="1">
    <location>
        <begin position="63"/>
        <end position="90"/>
    </location>
</feature>